<comment type="similarity">
    <text evidence="2">Belongs to the enoyl-CoA hydratase/isomerase family.</text>
</comment>
<dbReference type="Gene3D" id="1.10.12.10">
    <property type="entry name" value="Lyase 2-enoyl-coa Hydratase, Chain A, domain 2"/>
    <property type="match status" value="1"/>
</dbReference>
<dbReference type="GO" id="GO:0006631">
    <property type="term" value="P:fatty acid metabolic process"/>
    <property type="evidence" value="ECO:0007669"/>
    <property type="project" value="UniProtKB-KW"/>
</dbReference>
<evidence type="ECO:0000256" key="1">
    <source>
        <dbReference type="ARBA" id="ARBA00005005"/>
    </source>
</evidence>
<organism evidence="6 7">
    <name type="scientific">Pristionchus mayeri</name>
    <dbReference type="NCBI Taxonomy" id="1317129"/>
    <lineage>
        <taxon>Eukaryota</taxon>
        <taxon>Metazoa</taxon>
        <taxon>Ecdysozoa</taxon>
        <taxon>Nematoda</taxon>
        <taxon>Chromadorea</taxon>
        <taxon>Rhabditida</taxon>
        <taxon>Rhabditina</taxon>
        <taxon>Diplogasteromorpha</taxon>
        <taxon>Diplogasteroidea</taxon>
        <taxon>Neodiplogasteridae</taxon>
        <taxon>Pristionchus</taxon>
    </lineage>
</organism>
<evidence type="ECO:0000256" key="4">
    <source>
        <dbReference type="ARBA" id="ARBA00023098"/>
    </source>
</evidence>
<accession>A0AAN5BZ65</accession>
<dbReference type="FunFam" id="1.10.12.10:FF:000004">
    <property type="entry name" value="Delta3,5-delta2,4-dienoyl-CoA isomerase"/>
    <property type="match status" value="1"/>
</dbReference>
<keyword evidence="5" id="KW-0413">Isomerase</keyword>
<dbReference type="SUPFAM" id="SSF52096">
    <property type="entry name" value="ClpP/crotonase"/>
    <property type="match status" value="1"/>
</dbReference>
<comment type="pathway">
    <text evidence="1">Lipid metabolism; fatty acid beta-oxidation.</text>
</comment>
<dbReference type="PANTHER" id="PTHR43149:SF1">
    <property type="entry name" value="DELTA(3,5)-DELTA(2,4)-DIENOYL-COA ISOMERASE, MITOCHONDRIAL"/>
    <property type="match status" value="1"/>
</dbReference>
<dbReference type="GO" id="GO:0005739">
    <property type="term" value="C:mitochondrion"/>
    <property type="evidence" value="ECO:0007669"/>
    <property type="project" value="TreeGrafter"/>
</dbReference>
<dbReference type="InterPro" id="IPR001753">
    <property type="entry name" value="Enoyl-CoA_hydra/iso"/>
</dbReference>
<dbReference type="PANTHER" id="PTHR43149">
    <property type="entry name" value="ENOYL-COA HYDRATASE"/>
    <property type="match status" value="1"/>
</dbReference>
<evidence type="ECO:0000313" key="6">
    <source>
        <dbReference type="EMBL" id="GMR30708.1"/>
    </source>
</evidence>
<keyword evidence="4" id="KW-0443">Lipid metabolism</keyword>
<evidence type="ECO:0000256" key="2">
    <source>
        <dbReference type="ARBA" id="ARBA00005254"/>
    </source>
</evidence>
<comment type="caution">
    <text evidence="6">The sequence shown here is derived from an EMBL/GenBank/DDBJ whole genome shotgun (WGS) entry which is preliminary data.</text>
</comment>
<evidence type="ECO:0008006" key="8">
    <source>
        <dbReference type="Google" id="ProtNLM"/>
    </source>
</evidence>
<dbReference type="EMBL" id="BTRK01000001">
    <property type="protein sequence ID" value="GMR30708.1"/>
    <property type="molecule type" value="Genomic_DNA"/>
</dbReference>
<gene>
    <name evidence="6" type="ORF">PMAYCL1PPCAC_00903</name>
</gene>
<dbReference type="CDD" id="cd06558">
    <property type="entry name" value="crotonase-like"/>
    <property type="match status" value="1"/>
</dbReference>
<name>A0AAN5BZ65_9BILA</name>
<dbReference type="AlphaFoldDB" id="A0AAN5BZ65"/>
<dbReference type="Gene3D" id="3.90.226.10">
    <property type="entry name" value="2-enoyl-CoA Hydratase, Chain A, domain 1"/>
    <property type="match status" value="1"/>
</dbReference>
<evidence type="ECO:0000256" key="5">
    <source>
        <dbReference type="ARBA" id="ARBA00023235"/>
    </source>
</evidence>
<proteinExistence type="inferred from homology"/>
<dbReference type="GO" id="GO:0051750">
    <property type="term" value="F:delta(3,5)-delta(2,4)-dienoyl-CoA isomerase activity"/>
    <property type="evidence" value="ECO:0007669"/>
    <property type="project" value="TreeGrafter"/>
</dbReference>
<dbReference type="Pfam" id="PF00378">
    <property type="entry name" value="ECH_1"/>
    <property type="match status" value="1"/>
</dbReference>
<dbReference type="Proteomes" id="UP001328107">
    <property type="component" value="Unassembled WGS sequence"/>
</dbReference>
<keyword evidence="3" id="KW-0276">Fatty acid metabolism</keyword>
<dbReference type="InterPro" id="IPR029045">
    <property type="entry name" value="ClpP/crotonase-like_dom_sf"/>
</dbReference>
<protein>
    <recommendedName>
        <fullName evidence="8">Enoyl-CoA hydratase</fullName>
    </recommendedName>
</protein>
<dbReference type="InterPro" id="IPR014748">
    <property type="entry name" value="Enoyl-CoA_hydra_C"/>
</dbReference>
<keyword evidence="7" id="KW-1185">Reference proteome</keyword>
<sequence>YNVCLQCSKPVIAAIHGYCLVQETAVGFAADVGTLNRIPKIVGNHSWLYDICLTARHFGAKEALEQGFVSRVFDTHEELMSAAQETAKAIATNSPVAVQGTKIVLNYARDHPVDDSLRYVALWNMSQAQTDDIAMSAAALMTKGPKPVYAKL</sequence>
<evidence type="ECO:0000256" key="3">
    <source>
        <dbReference type="ARBA" id="ARBA00022832"/>
    </source>
</evidence>
<evidence type="ECO:0000313" key="7">
    <source>
        <dbReference type="Proteomes" id="UP001328107"/>
    </source>
</evidence>
<reference evidence="7" key="1">
    <citation type="submission" date="2022-10" db="EMBL/GenBank/DDBJ databases">
        <title>Genome assembly of Pristionchus species.</title>
        <authorList>
            <person name="Yoshida K."/>
            <person name="Sommer R.J."/>
        </authorList>
    </citation>
    <scope>NUCLEOTIDE SEQUENCE [LARGE SCALE GENOMIC DNA]</scope>
    <source>
        <strain evidence="7">RS5460</strain>
    </source>
</reference>
<feature type="non-terminal residue" evidence="6">
    <location>
        <position position="1"/>
    </location>
</feature>
<dbReference type="InterPro" id="IPR045002">
    <property type="entry name" value="Ech1-like"/>
</dbReference>